<keyword evidence="3" id="KW-1185">Reference proteome</keyword>
<gene>
    <name evidence="2" type="ORF">BDV38DRAFT_214375</name>
</gene>
<evidence type="ECO:0000256" key="1">
    <source>
        <dbReference type="SAM" id="Phobius"/>
    </source>
</evidence>
<keyword evidence="1" id="KW-1133">Transmembrane helix</keyword>
<dbReference type="EMBL" id="ML743636">
    <property type="protein sequence ID" value="KAE8132320.1"/>
    <property type="molecule type" value="Genomic_DNA"/>
</dbReference>
<evidence type="ECO:0000313" key="3">
    <source>
        <dbReference type="Proteomes" id="UP000325672"/>
    </source>
</evidence>
<name>A0A5N6SF33_ASPPS</name>
<proteinExistence type="predicted"/>
<sequence length="58" mass="6488">MVSNVKNRNLLIEARSGHGGLVENVSVFSLSLSLSLSLFFFFQSCLSRLYLHRCISVP</sequence>
<organism evidence="2 3">
    <name type="scientific">Aspergillus pseudotamarii</name>
    <dbReference type="NCBI Taxonomy" id="132259"/>
    <lineage>
        <taxon>Eukaryota</taxon>
        <taxon>Fungi</taxon>
        <taxon>Dikarya</taxon>
        <taxon>Ascomycota</taxon>
        <taxon>Pezizomycotina</taxon>
        <taxon>Eurotiomycetes</taxon>
        <taxon>Eurotiomycetidae</taxon>
        <taxon>Eurotiales</taxon>
        <taxon>Aspergillaceae</taxon>
        <taxon>Aspergillus</taxon>
        <taxon>Aspergillus subgen. Circumdati</taxon>
    </lineage>
</organism>
<keyword evidence="1" id="KW-0812">Transmembrane</keyword>
<keyword evidence="1" id="KW-0472">Membrane</keyword>
<dbReference type="AlphaFoldDB" id="A0A5N6SF33"/>
<dbReference type="OrthoDB" id="537032at2759"/>
<dbReference type="GeneID" id="43636887"/>
<reference evidence="2 3" key="1">
    <citation type="submission" date="2019-04" db="EMBL/GenBank/DDBJ databases">
        <title>Friends and foes A comparative genomics study of 23 Aspergillus species from section Flavi.</title>
        <authorList>
            <consortium name="DOE Joint Genome Institute"/>
            <person name="Kjaerbolling I."/>
            <person name="Vesth T."/>
            <person name="Frisvad J.C."/>
            <person name="Nybo J.L."/>
            <person name="Theobald S."/>
            <person name="Kildgaard S."/>
            <person name="Isbrandt T."/>
            <person name="Kuo A."/>
            <person name="Sato A."/>
            <person name="Lyhne E.K."/>
            <person name="Kogle M.E."/>
            <person name="Wiebenga A."/>
            <person name="Kun R.S."/>
            <person name="Lubbers R.J."/>
            <person name="Makela M.R."/>
            <person name="Barry K."/>
            <person name="Chovatia M."/>
            <person name="Clum A."/>
            <person name="Daum C."/>
            <person name="Haridas S."/>
            <person name="He G."/>
            <person name="LaButti K."/>
            <person name="Lipzen A."/>
            <person name="Mondo S."/>
            <person name="Riley R."/>
            <person name="Salamov A."/>
            <person name="Simmons B.A."/>
            <person name="Magnuson J.K."/>
            <person name="Henrissat B."/>
            <person name="Mortensen U.H."/>
            <person name="Larsen T.O."/>
            <person name="Devries R.P."/>
            <person name="Grigoriev I.V."/>
            <person name="Machida M."/>
            <person name="Baker S.E."/>
            <person name="Andersen M.R."/>
        </authorList>
    </citation>
    <scope>NUCLEOTIDE SEQUENCE [LARGE SCALE GENOMIC DNA]</scope>
    <source>
        <strain evidence="2 3">CBS 117625</strain>
    </source>
</reference>
<evidence type="ECO:0000313" key="2">
    <source>
        <dbReference type="EMBL" id="KAE8132320.1"/>
    </source>
</evidence>
<dbReference type="RefSeq" id="XP_031908383.1">
    <property type="nucleotide sequence ID" value="XM_032052677.1"/>
</dbReference>
<feature type="transmembrane region" description="Helical" evidence="1">
    <location>
        <begin position="21"/>
        <end position="42"/>
    </location>
</feature>
<accession>A0A5N6SF33</accession>
<dbReference type="Proteomes" id="UP000325672">
    <property type="component" value="Unassembled WGS sequence"/>
</dbReference>
<protein>
    <submittedName>
        <fullName evidence="2">Uncharacterized protein</fullName>
    </submittedName>
</protein>